<dbReference type="EMBL" id="LVVM01001715">
    <property type="protein sequence ID" value="OJA17970.1"/>
    <property type="molecule type" value="Genomic_DNA"/>
</dbReference>
<evidence type="ECO:0000313" key="1">
    <source>
        <dbReference type="EMBL" id="OJA17970.1"/>
    </source>
</evidence>
<accession>A0A1J8R8A6</accession>
<dbReference type="Proteomes" id="UP000183567">
    <property type="component" value="Unassembled WGS sequence"/>
</dbReference>
<gene>
    <name evidence="1" type="ORF">AZE42_13375</name>
</gene>
<name>A0A1J8R8A6_9AGAM</name>
<protein>
    <submittedName>
        <fullName evidence="1">Uncharacterized protein</fullName>
    </submittedName>
</protein>
<dbReference type="OrthoDB" id="2663339at2759"/>
<proteinExistence type="predicted"/>
<organism evidence="1 2">
    <name type="scientific">Rhizopogon vesiculosus</name>
    <dbReference type="NCBI Taxonomy" id="180088"/>
    <lineage>
        <taxon>Eukaryota</taxon>
        <taxon>Fungi</taxon>
        <taxon>Dikarya</taxon>
        <taxon>Basidiomycota</taxon>
        <taxon>Agaricomycotina</taxon>
        <taxon>Agaricomycetes</taxon>
        <taxon>Agaricomycetidae</taxon>
        <taxon>Boletales</taxon>
        <taxon>Suillineae</taxon>
        <taxon>Rhizopogonaceae</taxon>
        <taxon>Rhizopogon</taxon>
    </lineage>
</organism>
<dbReference type="AlphaFoldDB" id="A0A1J8R8A6"/>
<comment type="caution">
    <text evidence="1">The sequence shown here is derived from an EMBL/GenBank/DDBJ whole genome shotgun (WGS) entry which is preliminary data.</text>
</comment>
<keyword evidence="2" id="KW-1185">Reference proteome</keyword>
<evidence type="ECO:0000313" key="2">
    <source>
        <dbReference type="Proteomes" id="UP000183567"/>
    </source>
</evidence>
<sequence>MDIPPSWFDATSEDELAVPWSSWGPHNSRCFPLDSDYTPRAVIGVGGSRVIQLVGTRMHMADFNPSVVARGVGKVVREPTTIPTGSMYSFTEDVTTYLPYVEVVNNDREFGSTLWDIILDEEKVLIFTREIVANGPVMDVEIIDM</sequence>
<reference evidence="1 2" key="1">
    <citation type="submission" date="2016-03" db="EMBL/GenBank/DDBJ databases">
        <title>Comparative genomics of the ectomycorrhizal sister species Rhizopogon vinicolor and Rhizopogon vesiculosus (Basidiomycota: Boletales) reveals a divergence of the mating type B locus.</title>
        <authorList>
            <person name="Mujic A.B."/>
            <person name="Kuo A."/>
            <person name="Tritt A."/>
            <person name="Lipzen A."/>
            <person name="Chen C."/>
            <person name="Johnson J."/>
            <person name="Sharma A."/>
            <person name="Barry K."/>
            <person name="Grigoriev I.V."/>
            <person name="Spatafora J.W."/>
        </authorList>
    </citation>
    <scope>NUCLEOTIDE SEQUENCE [LARGE SCALE GENOMIC DNA]</scope>
    <source>
        <strain evidence="1 2">AM-OR11-056</strain>
    </source>
</reference>